<dbReference type="PANTHER" id="PTHR31699:SF4">
    <property type="entry name" value="NUDIX (NUCLEOSIDE DIPHOSPHATE LINKED MOIETY X)-TYPE MOTIF 16-LIKE 2"/>
    <property type="match status" value="1"/>
</dbReference>
<dbReference type="GO" id="GO:1990174">
    <property type="term" value="F:phosphodiesterase decapping endonuclease activity"/>
    <property type="evidence" value="ECO:0007669"/>
    <property type="project" value="TreeGrafter"/>
</dbReference>
<dbReference type="Ensembl" id="ENSNGAT00000003585.1">
    <property type="protein sequence ID" value="ENSNGAP00000002805.1"/>
    <property type="gene ID" value="ENSNGAG00000002784.1"/>
</dbReference>
<evidence type="ECO:0000256" key="3">
    <source>
        <dbReference type="ARBA" id="ARBA00023242"/>
    </source>
</evidence>
<dbReference type="GeneTree" id="ENSGT00390000016224"/>
<dbReference type="InterPro" id="IPR054754">
    <property type="entry name" value="NudT16"/>
</dbReference>
<protein>
    <submittedName>
        <fullName evidence="5">Uncharacterized protein</fullName>
    </submittedName>
</protein>
<evidence type="ECO:0000313" key="5">
    <source>
        <dbReference type="Ensembl" id="ENSNGAP00000002805.1"/>
    </source>
</evidence>
<evidence type="ECO:0000313" key="6">
    <source>
        <dbReference type="Proteomes" id="UP000694381"/>
    </source>
</evidence>
<feature type="region of interest" description="Disordered" evidence="4">
    <location>
        <begin position="134"/>
        <end position="158"/>
    </location>
</feature>
<comment type="subcellular location">
    <subcellularLocation>
        <location evidence="1">Nucleus</location>
    </subcellularLocation>
</comment>
<organism evidence="5 6">
    <name type="scientific">Nannospalax galili</name>
    <name type="common">Northern Israeli blind subterranean mole rat</name>
    <name type="synonym">Spalax galili</name>
    <dbReference type="NCBI Taxonomy" id="1026970"/>
    <lineage>
        <taxon>Eukaryota</taxon>
        <taxon>Metazoa</taxon>
        <taxon>Chordata</taxon>
        <taxon>Craniata</taxon>
        <taxon>Vertebrata</taxon>
        <taxon>Euteleostomi</taxon>
        <taxon>Mammalia</taxon>
        <taxon>Eutheria</taxon>
        <taxon>Euarchontoglires</taxon>
        <taxon>Glires</taxon>
        <taxon>Rodentia</taxon>
        <taxon>Myomorpha</taxon>
        <taxon>Muroidea</taxon>
        <taxon>Spalacidae</taxon>
        <taxon>Spalacinae</taxon>
        <taxon>Nannospalax</taxon>
    </lineage>
</organism>
<accession>A0A8C6QFZ5</accession>
<dbReference type="GO" id="GO:0030515">
    <property type="term" value="F:snoRNA binding"/>
    <property type="evidence" value="ECO:0007669"/>
    <property type="project" value="TreeGrafter"/>
</dbReference>
<reference evidence="5" key="1">
    <citation type="submission" date="2025-08" db="UniProtKB">
        <authorList>
            <consortium name="Ensembl"/>
        </authorList>
    </citation>
    <scope>IDENTIFICATION</scope>
</reference>
<dbReference type="PANTHER" id="PTHR31699">
    <property type="entry name" value="NUDIX T16 FAMILY MEMBER"/>
    <property type="match status" value="1"/>
</dbReference>
<proteinExistence type="predicted"/>
<sequence>MATTYKVSLAKALALKSDWRHLCYVTLYSPDPGMLFDCIPLRHAVQMYMRFDGRLGFPGGCVDCQSLEEGLEEGLQNKLGEGVSTFCVEHTDYQNSLMDAKSHLVAHFYAKHLTLEQLQAVEAGAPRARDHGLEVGSAWDPLPPPASQRKVLGPDPVF</sequence>
<dbReference type="Gene3D" id="3.90.79.10">
    <property type="entry name" value="Nucleoside Triphosphate Pyrophosphohydrolase"/>
    <property type="match status" value="1"/>
</dbReference>
<name>A0A8C6QFZ5_NANGA</name>
<dbReference type="Pfam" id="PF22327">
    <property type="entry name" value="Nudt16-like"/>
    <property type="match status" value="1"/>
</dbReference>
<evidence type="ECO:0000256" key="4">
    <source>
        <dbReference type="SAM" id="MobiDB-lite"/>
    </source>
</evidence>
<evidence type="ECO:0000256" key="2">
    <source>
        <dbReference type="ARBA" id="ARBA00022884"/>
    </source>
</evidence>
<keyword evidence="3" id="KW-0539">Nucleus</keyword>
<evidence type="ECO:0000256" key="1">
    <source>
        <dbReference type="ARBA" id="ARBA00004123"/>
    </source>
</evidence>
<dbReference type="GO" id="GO:0005634">
    <property type="term" value="C:nucleus"/>
    <property type="evidence" value="ECO:0007669"/>
    <property type="project" value="UniProtKB-SubCell"/>
</dbReference>
<dbReference type="GO" id="GO:0006402">
    <property type="term" value="P:mRNA catabolic process"/>
    <property type="evidence" value="ECO:0007669"/>
    <property type="project" value="TreeGrafter"/>
</dbReference>
<dbReference type="GO" id="GO:0016077">
    <property type="term" value="P:sno(s)RNA catabolic process"/>
    <property type="evidence" value="ECO:0007669"/>
    <property type="project" value="TreeGrafter"/>
</dbReference>
<dbReference type="Proteomes" id="UP000694381">
    <property type="component" value="Unassembled WGS sequence"/>
</dbReference>
<reference evidence="5" key="2">
    <citation type="submission" date="2025-09" db="UniProtKB">
        <authorList>
            <consortium name="Ensembl"/>
        </authorList>
    </citation>
    <scope>IDENTIFICATION</scope>
</reference>
<dbReference type="AlphaFoldDB" id="A0A8C6QFZ5"/>
<keyword evidence="2" id="KW-0694">RNA-binding</keyword>
<keyword evidence="6" id="KW-1185">Reference proteome</keyword>